<dbReference type="PANTHER" id="PTHR22888:SF9">
    <property type="entry name" value="CYTOCHROME C OXIDASE SUBUNIT 2"/>
    <property type="match status" value="1"/>
</dbReference>
<evidence type="ECO:0000256" key="18">
    <source>
        <dbReference type="RuleBase" id="RU004024"/>
    </source>
</evidence>
<keyword evidence="12 18" id="KW-0186">Copper</keyword>
<comment type="catalytic activity">
    <reaction evidence="15 18">
        <text>4 Fe(II)-[cytochrome c] + O2 + 8 H(+)(in) = 4 Fe(III)-[cytochrome c] + 2 H2O + 4 H(+)(out)</text>
        <dbReference type="Rhea" id="RHEA:11436"/>
        <dbReference type="Rhea" id="RHEA-COMP:10350"/>
        <dbReference type="Rhea" id="RHEA-COMP:14399"/>
        <dbReference type="ChEBI" id="CHEBI:15377"/>
        <dbReference type="ChEBI" id="CHEBI:15378"/>
        <dbReference type="ChEBI" id="CHEBI:15379"/>
        <dbReference type="ChEBI" id="CHEBI:29033"/>
        <dbReference type="ChEBI" id="CHEBI:29034"/>
        <dbReference type="EC" id="7.1.1.9"/>
    </reaction>
</comment>
<feature type="domain" description="Cytochrome oxidase subunit II copper A binding" evidence="22">
    <location>
        <begin position="122"/>
        <end position="264"/>
    </location>
</feature>
<dbReference type="GO" id="GO:0042773">
    <property type="term" value="P:ATP synthesis coupled electron transport"/>
    <property type="evidence" value="ECO:0007669"/>
    <property type="project" value="TreeGrafter"/>
</dbReference>
<dbReference type="Gene3D" id="1.10.287.90">
    <property type="match status" value="1"/>
</dbReference>
<dbReference type="InterPro" id="IPR036909">
    <property type="entry name" value="Cyt_c-like_dom_sf"/>
</dbReference>
<dbReference type="GO" id="GO:0020037">
    <property type="term" value="F:heme binding"/>
    <property type="evidence" value="ECO:0007669"/>
    <property type="project" value="InterPro"/>
</dbReference>
<dbReference type="Gene3D" id="2.60.40.420">
    <property type="entry name" value="Cupredoxins - blue copper proteins"/>
    <property type="match status" value="1"/>
</dbReference>
<evidence type="ECO:0000313" key="25">
    <source>
        <dbReference type="EMBL" id="MCS3903319.1"/>
    </source>
</evidence>
<keyword evidence="4 16" id="KW-0349">Heme</keyword>
<dbReference type="InterPro" id="IPR002429">
    <property type="entry name" value="CcO_II-like_C"/>
</dbReference>
<comment type="cofactor">
    <cofactor evidence="18">
        <name>Cu cation</name>
        <dbReference type="ChEBI" id="CHEBI:23378"/>
    </cofactor>
    <text evidence="18">Binds a copper A center.</text>
</comment>
<feature type="transmembrane region" description="Helical" evidence="20">
    <location>
        <begin position="51"/>
        <end position="72"/>
    </location>
</feature>
<dbReference type="InterPro" id="IPR036257">
    <property type="entry name" value="Cyt_c_oxidase_su2_TM_sf"/>
</dbReference>
<sequence>MSIKSLSDRLARVAVLPLLLLSSAAMAGYEQLNMTQGVTPLSKDIYDLHMIIMWICVAIGVVVFGIMFWSIFYHRKSRGAVASQFHHSTKAEIAWTIIPILILVGMAIPATKVLIAMENTGDSEMSIKVTGYQWKWEYDYIDEGVSFFSTLDSASNQARQLRAGLDPNEVPNYLLDVDNPVVVPVDTKIRFLTTANDVIHAWWVPDLGWKRDAIPGFINESWAVIEEPGTYRGQCAELCGRDHGFMPIVLVAKEKDEYEKWLAEKKAEQEKTAEADREWSMDELMAKGEEVYGTNCAACHQANGEGVEGAFPSLTESDIIFGPKEDHVDVVLHGVDGTTMAAFGDQLSDAEIAAVVTYERNAWGNEMGDMVQPSEVNDLR</sequence>
<evidence type="ECO:0000256" key="2">
    <source>
        <dbReference type="ARBA" id="ARBA00007866"/>
    </source>
</evidence>
<keyword evidence="10 20" id="KW-1133">Transmembrane helix</keyword>
<dbReference type="EC" id="7.1.1.9" evidence="18"/>
<evidence type="ECO:0000256" key="5">
    <source>
        <dbReference type="ARBA" id="ARBA00022660"/>
    </source>
</evidence>
<comment type="subcellular location">
    <subcellularLocation>
        <location evidence="17">Cell membrane</location>
        <topology evidence="17">Multi-pass membrane protein</topology>
    </subcellularLocation>
    <subcellularLocation>
        <location evidence="1">Membrane</location>
        <topology evidence="1">Multi-pass membrane protein</topology>
    </subcellularLocation>
</comment>
<comment type="caution">
    <text evidence="25">The sequence shown here is derived from an EMBL/GenBank/DDBJ whole genome shotgun (WGS) entry which is preliminary data.</text>
</comment>
<evidence type="ECO:0000256" key="4">
    <source>
        <dbReference type="ARBA" id="ARBA00022617"/>
    </source>
</evidence>
<evidence type="ECO:0000256" key="13">
    <source>
        <dbReference type="ARBA" id="ARBA00023136"/>
    </source>
</evidence>
<keyword evidence="21" id="KW-0732">Signal</keyword>
<dbReference type="SUPFAM" id="SSF46626">
    <property type="entry name" value="Cytochrome c"/>
    <property type="match status" value="1"/>
</dbReference>
<evidence type="ECO:0000256" key="1">
    <source>
        <dbReference type="ARBA" id="ARBA00004141"/>
    </source>
</evidence>
<dbReference type="GO" id="GO:0005886">
    <property type="term" value="C:plasma membrane"/>
    <property type="evidence" value="ECO:0007669"/>
    <property type="project" value="UniProtKB-SubCell"/>
</dbReference>
<evidence type="ECO:0000256" key="19">
    <source>
        <dbReference type="SAM" id="Coils"/>
    </source>
</evidence>
<dbReference type="InterPro" id="IPR014222">
    <property type="entry name" value="Cyt_c_oxidase_su2"/>
</dbReference>
<dbReference type="PROSITE" id="PS50857">
    <property type="entry name" value="COX2_CUA"/>
    <property type="match status" value="1"/>
</dbReference>
<evidence type="ECO:0000256" key="14">
    <source>
        <dbReference type="ARBA" id="ARBA00024688"/>
    </source>
</evidence>
<dbReference type="Proteomes" id="UP001204445">
    <property type="component" value="Unassembled WGS sequence"/>
</dbReference>
<keyword evidence="11 16" id="KW-0408">Iron</keyword>
<dbReference type="InterPro" id="IPR045187">
    <property type="entry name" value="CcO_II"/>
</dbReference>
<feature type="transmembrane region" description="Helical" evidence="20">
    <location>
        <begin position="93"/>
        <end position="117"/>
    </location>
</feature>
<evidence type="ECO:0000259" key="23">
    <source>
        <dbReference type="PROSITE" id="PS50999"/>
    </source>
</evidence>
<dbReference type="Gene3D" id="1.10.760.10">
    <property type="entry name" value="Cytochrome c-like domain"/>
    <property type="match status" value="1"/>
</dbReference>
<dbReference type="NCBIfam" id="TIGR02866">
    <property type="entry name" value="CoxB"/>
    <property type="match status" value="1"/>
</dbReference>
<evidence type="ECO:0000256" key="6">
    <source>
        <dbReference type="ARBA" id="ARBA00022692"/>
    </source>
</evidence>
<keyword evidence="6 17" id="KW-0812">Transmembrane</keyword>
<dbReference type="GO" id="GO:0016491">
    <property type="term" value="F:oxidoreductase activity"/>
    <property type="evidence" value="ECO:0007669"/>
    <property type="project" value="InterPro"/>
</dbReference>
<evidence type="ECO:0000256" key="20">
    <source>
        <dbReference type="SAM" id="Phobius"/>
    </source>
</evidence>
<keyword evidence="26" id="KW-1185">Reference proteome</keyword>
<feature type="domain" description="Cytochrome c" evidence="24">
    <location>
        <begin position="283"/>
        <end position="363"/>
    </location>
</feature>
<dbReference type="PRINTS" id="PR01166">
    <property type="entry name" value="CYCOXIDASEII"/>
</dbReference>
<dbReference type="Pfam" id="PF13442">
    <property type="entry name" value="Cytochrome_CBB3"/>
    <property type="match status" value="1"/>
</dbReference>
<dbReference type="PROSITE" id="PS51007">
    <property type="entry name" value="CYTC"/>
    <property type="match status" value="1"/>
</dbReference>
<dbReference type="Pfam" id="PF00116">
    <property type="entry name" value="COX2"/>
    <property type="match status" value="1"/>
</dbReference>
<evidence type="ECO:0000313" key="26">
    <source>
        <dbReference type="Proteomes" id="UP001204445"/>
    </source>
</evidence>
<protein>
    <recommendedName>
        <fullName evidence="18">Cytochrome c oxidase subunit 2</fullName>
        <ecNumber evidence="18">7.1.1.9</ecNumber>
    </recommendedName>
</protein>
<dbReference type="InterPro" id="IPR011759">
    <property type="entry name" value="Cyt_c_oxidase_su2_TM_dom"/>
</dbReference>
<dbReference type="InterPro" id="IPR009056">
    <property type="entry name" value="Cyt_c-like_dom"/>
</dbReference>
<evidence type="ECO:0000256" key="9">
    <source>
        <dbReference type="ARBA" id="ARBA00022982"/>
    </source>
</evidence>
<gene>
    <name evidence="25" type="ORF">J2T55_001339</name>
</gene>
<evidence type="ECO:0000256" key="15">
    <source>
        <dbReference type="ARBA" id="ARBA00047816"/>
    </source>
</evidence>
<accession>A0AAE3HJ40</accession>
<comment type="function">
    <text evidence="14 18">Subunits I and II form the functional core of the enzyme complex. Electrons originating in cytochrome c are transferred via heme a and Cu(A) to the binuclear center formed by heme a3 and Cu(B).</text>
</comment>
<keyword evidence="3 17" id="KW-0813">Transport</keyword>
<dbReference type="GO" id="GO:0005507">
    <property type="term" value="F:copper ion binding"/>
    <property type="evidence" value="ECO:0007669"/>
    <property type="project" value="InterPro"/>
</dbReference>
<dbReference type="SUPFAM" id="SSF49503">
    <property type="entry name" value="Cupredoxins"/>
    <property type="match status" value="1"/>
</dbReference>
<dbReference type="EMBL" id="JANUCT010000007">
    <property type="protein sequence ID" value="MCS3903319.1"/>
    <property type="molecule type" value="Genomic_DNA"/>
</dbReference>
<keyword evidence="5 17" id="KW-0679">Respiratory chain</keyword>
<dbReference type="InterPro" id="IPR008972">
    <property type="entry name" value="Cupredoxin"/>
</dbReference>
<evidence type="ECO:0000256" key="8">
    <source>
        <dbReference type="ARBA" id="ARBA00022967"/>
    </source>
</evidence>
<dbReference type="GO" id="GO:0004129">
    <property type="term" value="F:cytochrome-c oxidase activity"/>
    <property type="evidence" value="ECO:0007669"/>
    <property type="project" value="UniProtKB-EC"/>
</dbReference>
<evidence type="ECO:0000259" key="22">
    <source>
        <dbReference type="PROSITE" id="PS50857"/>
    </source>
</evidence>
<reference evidence="25" key="1">
    <citation type="submission" date="2022-08" db="EMBL/GenBank/DDBJ databases">
        <title>Genomic Encyclopedia of Type Strains, Phase III (KMG-III): the genomes of soil and plant-associated and newly described type strains.</title>
        <authorList>
            <person name="Whitman W."/>
        </authorList>
    </citation>
    <scope>NUCLEOTIDE SEQUENCE</scope>
    <source>
        <strain evidence="25">HMT 1</strain>
    </source>
</reference>
<keyword evidence="8" id="KW-1278">Translocase</keyword>
<dbReference type="InterPro" id="IPR001505">
    <property type="entry name" value="Copper_CuA"/>
</dbReference>
<evidence type="ECO:0000256" key="11">
    <source>
        <dbReference type="ARBA" id="ARBA00023004"/>
    </source>
</evidence>
<evidence type="ECO:0000256" key="3">
    <source>
        <dbReference type="ARBA" id="ARBA00022448"/>
    </source>
</evidence>
<evidence type="ECO:0000256" key="10">
    <source>
        <dbReference type="ARBA" id="ARBA00022989"/>
    </source>
</evidence>
<keyword evidence="19" id="KW-0175">Coiled coil</keyword>
<proteinExistence type="inferred from homology"/>
<organism evidence="25 26">
    <name type="scientific">Methylohalomonas lacus</name>
    <dbReference type="NCBI Taxonomy" id="398773"/>
    <lineage>
        <taxon>Bacteria</taxon>
        <taxon>Pseudomonadati</taxon>
        <taxon>Pseudomonadota</taxon>
        <taxon>Gammaproteobacteria</taxon>
        <taxon>Methylohalomonadales</taxon>
        <taxon>Methylohalomonadaceae</taxon>
        <taxon>Methylohalomonas</taxon>
    </lineage>
</organism>
<evidence type="ECO:0000256" key="12">
    <source>
        <dbReference type="ARBA" id="ARBA00023008"/>
    </source>
</evidence>
<dbReference type="Pfam" id="PF02790">
    <property type="entry name" value="COX2_TM"/>
    <property type="match status" value="1"/>
</dbReference>
<keyword evidence="7 16" id="KW-0479">Metal-binding</keyword>
<dbReference type="AlphaFoldDB" id="A0AAE3HJ40"/>
<feature type="signal peptide" evidence="21">
    <location>
        <begin position="1"/>
        <end position="27"/>
    </location>
</feature>
<feature type="coiled-coil region" evidence="19">
    <location>
        <begin position="251"/>
        <end position="278"/>
    </location>
</feature>
<comment type="similarity">
    <text evidence="2 17">Belongs to the cytochrome c oxidase subunit 2 family.</text>
</comment>
<name>A0AAE3HJ40_9GAMM</name>
<dbReference type="SUPFAM" id="SSF81464">
    <property type="entry name" value="Cytochrome c oxidase subunit II-like, transmembrane region"/>
    <property type="match status" value="1"/>
</dbReference>
<evidence type="ECO:0000256" key="21">
    <source>
        <dbReference type="SAM" id="SignalP"/>
    </source>
</evidence>
<evidence type="ECO:0000259" key="24">
    <source>
        <dbReference type="PROSITE" id="PS51007"/>
    </source>
</evidence>
<dbReference type="PROSITE" id="PS00078">
    <property type="entry name" value="COX2"/>
    <property type="match status" value="1"/>
</dbReference>
<evidence type="ECO:0000256" key="17">
    <source>
        <dbReference type="RuleBase" id="RU000456"/>
    </source>
</evidence>
<feature type="chain" id="PRO_5041949791" description="Cytochrome c oxidase subunit 2" evidence="21">
    <location>
        <begin position="28"/>
        <end position="380"/>
    </location>
</feature>
<dbReference type="PANTHER" id="PTHR22888">
    <property type="entry name" value="CYTOCHROME C OXIDASE, SUBUNIT II"/>
    <property type="match status" value="1"/>
</dbReference>
<evidence type="ECO:0000256" key="7">
    <source>
        <dbReference type="ARBA" id="ARBA00022723"/>
    </source>
</evidence>
<keyword evidence="9 17" id="KW-0249">Electron transport</keyword>
<dbReference type="PROSITE" id="PS50999">
    <property type="entry name" value="COX2_TM"/>
    <property type="match status" value="1"/>
</dbReference>
<keyword evidence="13 20" id="KW-0472">Membrane</keyword>
<evidence type="ECO:0000256" key="16">
    <source>
        <dbReference type="PROSITE-ProRule" id="PRU00433"/>
    </source>
</evidence>
<feature type="domain" description="Cytochrome oxidase subunit II transmembrane region profile" evidence="23">
    <location>
        <begin position="26"/>
        <end position="121"/>
    </location>
</feature>
<dbReference type="RefSeq" id="WP_259054997.1">
    <property type="nucleotide sequence ID" value="NZ_JANUCT010000007.1"/>
</dbReference>